<gene>
    <name evidence="2" type="ORF">LWI29_027024</name>
</gene>
<dbReference type="PANTHER" id="PTHR21495">
    <property type="entry name" value="NUCLEOPORIN-RELATED"/>
    <property type="match status" value="1"/>
</dbReference>
<keyword evidence="3" id="KW-1185">Reference proteome</keyword>
<dbReference type="Pfam" id="PF03018">
    <property type="entry name" value="Dirigent"/>
    <property type="match status" value="1"/>
</dbReference>
<evidence type="ECO:0000313" key="3">
    <source>
        <dbReference type="Proteomes" id="UP001168877"/>
    </source>
</evidence>
<comment type="subunit">
    <text evidence="1">Homodimer.</text>
</comment>
<dbReference type="AlphaFoldDB" id="A0AA39SF48"/>
<comment type="similarity">
    <text evidence="1">Belongs to the plant dirigent protein family.</text>
</comment>
<accession>A0AA39SF48</accession>
<dbReference type="GO" id="GO:0048046">
    <property type="term" value="C:apoplast"/>
    <property type="evidence" value="ECO:0007669"/>
    <property type="project" value="UniProtKB-SubCell"/>
</dbReference>
<name>A0AA39SF48_ACESA</name>
<keyword evidence="1" id="KW-0052">Apoplast</keyword>
<dbReference type="EMBL" id="JAUESC010000381">
    <property type="protein sequence ID" value="KAK0590433.1"/>
    <property type="molecule type" value="Genomic_DNA"/>
</dbReference>
<comment type="subcellular location">
    <subcellularLocation>
        <location evidence="1">Secreted</location>
        <location evidence="1">Extracellular space</location>
        <location evidence="1">Apoplast</location>
    </subcellularLocation>
</comment>
<keyword evidence="1" id="KW-0964">Secreted</keyword>
<dbReference type="Proteomes" id="UP001168877">
    <property type="component" value="Unassembled WGS sequence"/>
</dbReference>
<reference evidence="2" key="2">
    <citation type="submission" date="2023-06" db="EMBL/GenBank/DDBJ databases">
        <authorList>
            <person name="Swenson N.G."/>
            <person name="Wegrzyn J.L."/>
            <person name="Mcevoy S.L."/>
        </authorList>
    </citation>
    <scope>NUCLEOTIDE SEQUENCE</scope>
    <source>
        <strain evidence="2">NS2018</strain>
        <tissue evidence="2">Leaf</tissue>
    </source>
</reference>
<sequence length="142" mass="15893">MQPRSRLACGNQKKPSSAVEFGTIFAIDDKLTVTSDPNSAPLGRAQGIYVNSAQDSNDPALHLIFSVMFTNKEFNDSTLEIQGADKLFELKNRGFCGVWNWEISARLARGFTVIETAMPFTRSLLMFFTIDLCFASSLYMKY</sequence>
<reference evidence="2" key="1">
    <citation type="journal article" date="2022" name="Plant J.">
        <title>Strategies of tolerance reflected in two North American maple genomes.</title>
        <authorList>
            <person name="McEvoy S.L."/>
            <person name="Sezen U.U."/>
            <person name="Trouern-Trend A."/>
            <person name="McMahon S.M."/>
            <person name="Schaberg P.G."/>
            <person name="Yang J."/>
            <person name="Wegrzyn J.L."/>
            <person name="Swenson N.G."/>
        </authorList>
    </citation>
    <scope>NUCLEOTIDE SEQUENCE</scope>
    <source>
        <strain evidence="2">NS2018</strain>
    </source>
</reference>
<evidence type="ECO:0000313" key="2">
    <source>
        <dbReference type="EMBL" id="KAK0590433.1"/>
    </source>
</evidence>
<dbReference type="InterPro" id="IPR004265">
    <property type="entry name" value="Dirigent"/>
</dbReference>
<proteinExistence type="inferred from homology"/>
<comment type="caution">
    <text evidence="2">The sequence shown here is derived from an EMBL/GenBank/DDBJ whole genome shotgun (WGS) entry which is preliminary data.</text>
</comment>
<organism evidence="2 3">
    <name type="scientific">Acer saccharum</name>
    <name type="common">Sugar maple</name>
    <dbReference type="NCBI Taxonomy" id="4024"/>
    <lineage>
        <taxon>Eukaryota</taxon>
        <taxon>Viridiplantae</taxon>
        <taxon>Streptophyta</taxon>
        <taxon>Embryophyta</taxon>
        <taxon>Tracheophyta</taxon>
        <taxon>Spermatophyta</taxon>
        <taxon>Magnoliopsida</taxon>
        <taxon>eudicotyledons</taxon>
        <taxon>Gunneridae</taxon>
        <taxon>Pentapetalae</taxon>
        <taxon>rosids</taxon>
        <taxon>malvids</taxon>
        <taxon>Sapindales</taxon>
        <taxon>Sapindaceae</taxon>
        <taxon>Hippocastanoideae</taxon>
        <taxon>Acereae</taxon>
        <taxon>Acer</taxon>
    </lineage>
</organism>
<comment type="function">
    <text evidence="1">Dirigent proteins impart stereoselectivity on the phenoxy radical-coupling reaction, yielding optically active lignans from two molecules of coniferyl alcohol in the biosynthesis of lignans, flavonolignans, and alkaloids and thus plays a central role in plant secondary metabolism.</text>
</comment>
<evidence type="ECO:0000256" key="1">
    <source>
        <dbReference type="RuleBase" id="RU363099"/>
    </source>
</evidence>
<protein>
    <recommendedName>
        <fullName evidence="1">Dirigent protein</fullName>
    </recommendedName>
</protein>